<proteinExistence type="predicted"/>
<dbReference type="AlphaFoldDB" id="A0A1H5V403"/>
<sequence>MWIGTPDCPDNCGCTADAGLLAVIRTAFAVARGILRSL</sequence>
<evidence type="ECO:0000313" key="2">
    <source>
        <dbReference type="Proteomes" id="UP000236723"/>
    </source>
</evidence>
<dbReference type="Proteomes" id="UP000236723">
    <property type="component" value="Unassembled WGS sequence"/>
</dbReference>
<accession>A0A1H5V403</accession>
<gene>
    <name evidence="1" type="ORF">SAMN04489712_102155</name>
</gene>
<keyword evidence="2" id="KW-1185">Reference proteome</keyword>
<evidence type="ECO:0000313" key="1">
    <source>
        <dbReference type="EMBL" id="SEF82039.1"/>
    </source>
</evidence>
<protein>
    <submittedName>
        <fullName evidence="1">Uncharacterized protein</fullName>
    </submittedName>
</protein>
<organism evidence="1 2">
    <name type="scientific">Thermomonospora echinospora</name>
    <dbReference type="NCBI Taxonomy" id="1992"/>
    <lineage>
        <taxon>Bacteria</taxon>
        <taxon>Bacillati</taxon>
        <taxon>Actinomycetota</taxon>
        <taxon>Actinomycetes</taxon>
        <taxon>Streptosporangiales</taxon>
        <taxon>Thermomonosporaceae</taxon>
        <taxon>Thermomonospora</taxon>
    </lineage>
</organism>
<reference evidence="2" key="1">
    <citation type="submission" date="2016-10" db="EMBL/GenBank/DDBJ databases">
        <authorList>
            <person name="Varghese N."/>
            <person name="Submissions S."/>
        </authorList>
    </citation>
    <scope>NUCLEOTIDE SEQUENCE [LARGE SCALE GENOMIC DNA]</scope>
    <source>
        <strain evidence="2">DSM 43163</strain>
    </source>
</reference>
<name>A0A1H5V403_9ACTN</name>
<dbReference type="EMBL" id="FNVO01000002">
    <property type="protein sequence ID" value="SEF82039.1"/>
    <property type="molecule type" value="Genomic_DNA"/>
</dbReference>